<comment type="similarity">
    <text evidence="1">Belongs to the PPR family. P subfamily.</text>
</comment>
<feature type="repeat" description="PPR" evidence="4">
    <location>
        <begin position="502"/>
        <end position="532"/>
    </location>
</feature>
<sequence>MKLTSNFLHRFSSSPASTSSLTTNLSNAKSKRPTIQNLIKRGVTPSIKDLNLYLSSLLQSERFYLCLSFFSHITSNSIKPTRKTHNIVTYALLKSYVGSRDSENFISYAGKFGLKPGEGILNALVCNVCVLEKEPNWAFGLLLEFMKNYEFMPALKTLHTLMSAFCSRGEMESAVKVFDVMYARNKEHLNYNYICSMLISGFSKIGKPELGIRFYERVKGLDGFSPNLITYTALVDALCKDGRVEEASDLISEMEEKGIVLDPVLCCSLISGYFRKGLLMAGLMKYCAMIKKGLTPVAVNYTNTIEGLCREGSVEKVSGVLNETMRRNMSHNLVTLTSLIGGFCKQGRFKEALQVFNKIGELGFASDNFAETILIDSMCKRGHLDMAFAFIRERENKGFKPGTVTYNALINGLCIAGRTNEASKVAQGIAADNFTYTTLLHGFVKKRDEKGIIEIKKRLETSEIGMDVELCTMLIKALFVIGKVGEACNLFAEMHERNLVANSVTYRTMIAGYCKIGEITKVLDLFKHYRKAFPYSSNECYNFMIRLLIRSGKLEMAVSIFIDLINEDMVPESSTCLKLFLAQFEESGAENILNLVREIEKFENAAILSLICDSAINFLSKKECSNIALKMYHLLHKRGLRTTCKTTNVLLKSLIQNGNEESTILSFLCECIKLHGIFETTTLNLLSLRFSNSTNRKVTQDGDVRETVVALIRQASRNDAYNILQIANKMGISIDFSTFSSVITSLCKVGFIEKALDLCEIMRKRGICSNVELYNSILAGLCNQGCFVEAFQVLDALERNNVQLTVLTYTPVIGALCKEGLLKDARRVFDGMLKRGIDPNICVLNLIISGYCNLCLIEDAIKFLSIMGEKYSIQPDRFTISDIIKGFYFKGDMERAFGFFDEYRRKGILPTFFGFMHLVNGLYSRGRLEEARGVLREMLSCTEIQVLVNKYGGETYDETLVTILSDACEQGKIREVVAILCEVGTMYNSNLKKSENLVELKNSYPTSSETLLGKSFLDDFDSYYQTVAALCRKGEAKEACNVINAMIQNSG</sequence>
<evidence type="ECO:0000313" key="5">
    <source>
        <dbReference type="EMBL" id="KAJ4782363.1"/>
    </source>
</evidence>
<evidence type="ECO:0000256" key="2">
    <source>
        <dbReference type="ARBA" id="ARBA00022737"/>
    </source>
</evidence>
<feature type="repeat" description="PPR" evidence="4">
    <location>
        <begin position="262"/>
        <end position="296"/>
    </location>
</feature>
<gene>
    <name evidence="5" type="ORF">LUZ62_066620</name>
</gene>
<dbReference type="PANTHER" id="PTHR47939">
    <property type="entry name" value="MEMBRANE-ASSOCIATED SALT-INDUCIBLE PROTEIN-LIKE"/>
    <property type="match status" value="1"/>
</dbReference>
<dbReference type="InterPro" id="IPR002885">
    <property type="entry name" value="PPR_rpt"/>
</dbReference>
<reference evidence="5" key="1">
    <citation type="submission" date="2022-08" db="EMBL/GenBank/DDBJ databases">
        <authorList>
            <person name="Marques A."/>
        </authorList>
    </citation>
    <scope>NUCLEOTIDE SEQUENCE</scope>
    <source>
        <strain evidence="5">RhyPub2mFocal</strain>
        <tissue evidence="5">Leaves</tissue>
    </source>
</reference>
<dbReference type="AlphaFoldDB" id="A0AAV8EV21"/>
<proteinExistence type="inferred from homology"/>
<feature type="repeat" description="PPR" evidence="4">
    <location>
        <begin position="467"/>
        <end position="501"/>
    </location>
</feature>
<evidence type="ECO:0000313" key="6">
    <source>
        <dbReference type="Proteomes" id="UP001140206"/>
    </source>
</evidence>
<feature type="repeat" description="PPR" evidence="4">
    <location>
        <begin position="402"/>
        <end position="436"/>
    </location>
</feature>
<evidence type="ECO:0000256" key="1">
    <source>
        <dbReference type="ARBA" id="ARBA00007626"/>
    </source>
</evidence>
<feature type="repeat" description="PPR" evidence="4">
    <location>
        <begin position="805"/>
        <end position="839"/>
    </location>
</feature>
<keyword evidence="6" id="KW-1185">Reference proteome</keyword>
<dbReference type="Gene3D" id="1.25.40.10">
    <property type="entry name" value="Tetratricopeptide repeat domain"/>
    <property type="match status" value="5"/>
</dbReference>
<dbReference type="Pfam" id="PF01535">
    <property type="entry name" value="PPR"/>
    <property type="match status" value="9"/>
</dbReference>
<dbReference type="NCBIfam" id="TIGR00756">
    <property type="entry name" value="PPR"/>
    <property type="match status" value="9"/>
</dbReference>
<name>A0AAV8EV21_9POAL</name>
<evidence type="ECO:0000256" key="4">
    <source>
        <dbReference type="PROSITE-ProRule" id="PRU00708"/>
    </source>
</evidence>
<feature type="repeat" description="PPR" evidence="4">
    <location>
        <begin position="735"/>
        <end position="769"/>
    </location>
</feature>
<evidence type="ECO:0000256" key="3">
    <source>
        <dbReference type="ARBA" id="ARBA00022946"/>
    </source>
</evidence>
<accession>A0AAV8EV21</accession>
<evidence type="ECO:0008006" key="7">
    <source>
        <dbReference type="Google" id="ProtNLM"/>
    </source>
</evidence>
<feature type="repeat" description="PPR" evidence="4">
    <location>
        <begin position="770"/>
        <end position="804"/>
    </location>
</feature>
<dbReference type="EMBL" id="JAMFTS010000003">
    <property type="protein sequence ID" value="KAJ4782363.1"/>
    <property type="molecule type" value="Genomic_DNA"/>
</dbReference>
<keyword evidence="3" id="KW-0809">Transit peptide</keyword>
<dbReference type="PANTHER" id="PTHR47939:SF5">
    <property type="entry name" value="PENTACOTRIPEPTIDE-REPEAT REGION OF PRORP DOMAIN-CONTAINING PROTEIN"/>
    <property type="match status" value="1"/>
</dbReference>
<dbReference type="Pfam" id="PF13812">
    <property type="entry name" value="PPR_3"/>
    <property type="match status" value="1"/>
</dbReference>
<feature type="repeat" description="PPR" evidence="4">
    <location>
        <begin position="876"/>
        <end position="910"/>
    </location>
</feature>
<comment type="caution">
    <text evidence="5">The sequence shown here is derived from an EMBL/GenBank/DDBJ whole genome shotgun (WGS) entry which is preliminary data.</text>
</comment>
<dbReference type="PROSITE" id="PS51375">
    <property type="entry name" value="PPR"/>
    <property type="match status" value="12"/>
</dbReference>
<feature type="repeat" description="PPR" evidence="4">
    <location>
        <begin position="227"/>
        <end position="261"/>
    </location>
</feature>
<keyword evidence="2" id="KW-0677">Repeat</keyword>
<feature type="repeat" description="PPR" evidence="4">
    <location>
        <begin position="537"/>
        <end position="571"/>
    </location>
</feature>
<dbReference type="Pfam" id="PF13041">
    <property type="entry name" value="PPR_2"/>
    <property type="match status" value="3"/>
</dbReference>
<feature type="repeat" description="PPR" evidence="4">
    <location>
        <begin position="367"/>
        <end position="401"/>
    </location>
</feature>
<dbReference type="Pfam" id="PF12854">
    <property type="entry name" value="PPR_1"/>
    <property type="match status" value="2"/>
</dbReference>
<dbReference type="InterPro" id="IPR050667">
    <property type="entry name" value="PPR-containing_protein"/>
</dbReference>
<protein>
    <recommendedName>
        <fullName evidence="7">Pentatricopeptide repeat-containing protein</fullName>
    </recommendedName>
</protein>
<organism evidence="5 6">
    <name type="scientific">Rhynchospora pubera</name>
    <dbReference type="NCBI Taxonomy" id="906938"/>
    <lineage>
        <taxon>Eukaryota</taxon>
        <taxon>Viridiplantae</taxon>
        <taxon>Streptophyta</taxon>
        <taxon>Embryophyta</taxon>
        <taxon>Tracheophyta</taxon>
        <taxon>Spermatophyta</taxon>
        <taxon>Magnoliopsida</taxon>
        <taxon>Liliopsida</taxon>
        <taxon>Poales</taxon>
        <taxon>Cyperaceae</taxon>
        <taxon>Cyperoideae</taxon>
        <taxon>Rhynchosporeae</taxon>
        <taxon>Rhynchospora</taxon>
    </lineage>
</organism>
<feature type="repeat" description="PPR" evidence="4">
    <location>
        <begin position="332"/>
        <end position="366"/>
    </location>
</feature>
<dbReference type="InterPro" id="IPR011990">
    <property type="entry name" value="TPR-like_helical_dom_sf"/>
</dbReference>
<dbReference type="Proteomes" id="UP001140206">
    <property type="component" value="Chromosome 3"/>
</dbReference>